<dbReference type="AlphaFoldDB" id="A0A920CBM9"/>
<evidence type="ECO:0000313" key="2">
    <source>
        <dbReference type="EMBL" id="GIO33746.1"/>
    </source>
</evidence>
<keyword evidence="3" id="KW-1185">Reference proteome</keyword>
<proteinExistence type="predicted"/>
<dbReference type="RefSeq" id="WP_156124663.1">
    <property type="nucleotide sequence ID" value="NZ_BORQ01000007.1"/>
</dbReference>
<comment type="caution">
    <text evidence="2">The sequence shown here is derived from an EMBL/GenBank/DDBJ whole genome shotgun (WGS) entry which is preliminary data.</text>
</comment>
<evidence type="ECO:0000259" key="1">
    <source>
        <dbReference type="Pfam" id="PF23843"/>
    </source>
</evidence>
<dbReference type="InterPro" id="IPR055634">
    <property type="entry name" value="DUF7210"/>
</dbReference>
<accession>A0A920CBM9</accession>
<gene>
    <name evidence="2" type="ORF">J2TS6_48870</name>
</gene>
<dbReference type="EMBL" id="BORQ01000007">
    <property type="protein sequence ID" value="GIO33746.1"/>
    <property type="molecule type" value="Genomic_DNA"/>
</dbReference>
<organism evidence="2 3">
    <name type="scientific">Paenibacillus albilobatus</name>
    <dbReference type="NCBI Taxonomy" id="2716884"/>
    <lineage>
        <taxon>Bacteria</taxon>
        <taxon>Bacillati</taxon>
        <taxon>Bacillota</taxon>
        <taxon>Bacilli</taxon>
        <taxon>Bacillales</taxon>
        <taxon>Paenibacillaceae</taxon>
        <taxon>Paenibacillus</taxon>
    </lineage>
</organism>
<evidence type="ECO:0000313" key="3">
    <source>
        <dbReference type="Proteomes" id="UP000679779"/>
    </source>
</evidence>
<name>A0A920CBM9_9BACL</name>
<protein>
    <recommendedName>
        <fullName evidence="1">DUF7210 domain-containing protein</fullName>
    </recommendedName>
</protein>
<reference evidence="2" key="1">
    <citation type="submission" date="2021-03" db="EMBL/GenBank/DDBJ databases">
        <title>Antimicrobial resistance genes in bacteria isolated from Japanese honey, and their potential for conferring macrolide and lincosamide resistance in the American foulbrood pathogen Paenibacillus larvae.</title>
        <authorList>
            <person name="Okamoto M."/>
            <person name="Kumagai M."/>
            <person name="Kanamori H."/>
            <person name="Takamatsu D."/>
        </authorList>
    </citation>
    <scope>NUCLEOTIDE SEQUENCE</scope>
    <source>
        <strain evidence="2">J2TS6</strain>
    </source>
</reference>
<dbReference type="Pfam" id="PF23843">
    <property type="entry name" value="DUF7210"/>
    <property type="match status" value="1"/>
</dbReference>
<sequence length="53" mass="5958">MAFIVVKGTVRHNGRSYVVGEEIASLKKEEAERLVSLNVVEEQKDKKKEAADK</sequence>
<feature type="domain" description="DUF7210" evidence="1">
    <location>
        <begin position="4"/>
        <end position="40"/>
    </location>
</feature>
<dbReference type="Proteomes" id="UP000679779">
    <property type="component" value="Unassembled WGS sequence"/>
</dbReference>